<dbReference type="Gene3D" id="3.40.50.300">
    <property type="entry name" value="P-loop containing nucleotide triphosphate hydrolases"/>
    <property type="match status" value="1"/>
</dbReference>
<dbReference type="SUPFAM" id="SSF52540">
    <property type="entry name" value="P-loop containing nucleoside triphosphate hydrolases"/>
    <property type="match status" value="1"/>
</dbReference>
<comment type="catalytic activity">
    <reaction evidence="9">
        <text>cytidine(34) in elongator tRNA(Met) + acetyl-CoA + ATP + H2O = N(4)-acetylcytidine(34) in elongator tRNA(Met) + ADP + phosphate + CoA + H(+)</text>
        <dbReference type="Rhea" id="RHEA:43788"/>
        <dbReference type="Rhea" id="RHEA-COMP:10693"/>
        <dbReference type="Rhea" id="RHEA-COMP:10694"/>
        <dbReference type="ChEBI" id="CHEBI:15377"/>
        <dbReference type="ChEBI" id="CHEBI:15378"/>
        <dbReference type="ChEBI" id="CHEBI:30616"/>
        <dbReference type="ChEBI" id="CHEBI:43474"/>
        <dbReference type="ChEBI" id="CHEBI:57287"/>
        <dbReference type="ChEBI" id="CHEBI:57288"/>
        <dbReference type="ChEBI" id="CHEBI:74900"/>
        <dbReference type="ChEBI" id="CHEBI:82748"/>
        <dbReference type="ChEBI" id="CHEBI:456216"/>
        <dbReference type="EC" id="2.3.1.193"/>
    </reaction>
</comment>
<accession>A0A099LUK0</accession>
<keyword evidence="6 9" id="KW-0067">ATP-binding</keyword>
<dbReference type="InterPro" id="IPR027417">
    <property type="entry name" value="P-loop_NTPase"/>
</dbReference>
<evidence type="ECO:0000256" key="9">
    <source>
        <dbReference type="HAMAP-Rule" id="MF_01886"/>
    </source>
</evidence>
<evidence type="ECO:0000313" key="12">
    <source>
        <dbReference type="Proteomes" id="UP000029994"/>
    </source>
</evidence>
<dbReference type="GO" id="GO:0005524">
    <property type="term" value="F:ATP binding"/>
    <property type="evidence" value="ECO:0007669"/>
    <property type="project" value="UniProtKB-UniRule"/>
</dbReference>
<dbReference type="EMBL" id="JMCG01000001">
    <property type="protein sequence ID" value="KGK11339.1"/>
    <property type="molecule type" value="Genomic_DNA"/>
</dbReference>
<dbReference type="Pfam" id="PF13718">
    <property type="entry name" value="GNAT_acetyltr_2"/>
    <property type="match status" value="1"/>
</dbReference>
<gene>
    <name evidence="9" type="primary">tmcA</name>
    <name evidence="11" type="ORF">EA26_08450</name>
</gene>
<dbReference type="Pfam" id="PF05127">
    <property type="entry name" value="NAT10_TcmA_helicase"/>
    <property type="match status" value="1"/>
</dbReference>
<name>A0A099LUK0_9VIBR</name>
<proteinExistence type="inferred from homology"/>
<keyword evidence="4 9" id="KW-0819">tRNA processing</keyword>
<dbReference type="GO" id="GO:0002101">
    <property type="term" value="P:tRNA wobble cytosine modification"/>
    <property type="evidence" value="ECO:0007669"/>
    <property type="project" value="UniProtKB-UniRule"/>
</dbReference>
<dbReference type="eggNOG" id="COG1444">
    <property type="taxonomic scope" value="Bacteria"/>
</dbReference>
<feature type="binding site" evidence="9">
    <location>
        <begin position="472"/>
        <end position="474"/>
    </location>
    <ligand>
        <name>acetyl-CoA</name>
        <dbReference type="ChEBI" id="CHEBI:57288"/>
    </ligand>
</feature>
<keyword evidence="7 9" id="KW-0694">RNA-binding</keyword>
<dbReference type="InterPro" id="IPR016181">
    <property type="entry name" value="Acyl_CoA_acyltransferase"/>
</dbReference>
<evidence type="ECO:0000256" key="4">
    <source>
        <dbReference type="ARBA" id="ARBA00022694"/>
    </source>
</evidence>
<feature type="binding site" evidence="9">
    <location>
        <position position="328"/>
    </location>
    <ligand>
        <name>ATP</name>
        <dbReference type="ChEBI" id="CHEBI:30616"/>
    </ligand>
</feature>
<dbReference type="InterPro" id="IPR007807">
    <property type="entry name" value="TcmA/NAT10_helicase"/>
</dbReference>
<evidence type="ECO:0000256" key="5">
    <source>
        <dbReference type="ARBA" id="ARBA00022741"/>
    </source>
</evidence>
<feature type="domain" description="N-acetyltransferase" evidence="10">
    <location>
        <begin position="360"/>
        <end position="546"/>
    </location>
</feature>
<feature type="binding site" evidence="9">
    <location>
        <position position="518"/>
    </location>
    <ligand>
        <name>acetyl-CoA</name>
        <dbReference type="ChEBI" id="CHEBI:57288"/>
    </ligand>
</feature>
<evidence type="ECO:0000256" key="3">
    <source>
        <dbReference type="ARBA" id="ARBA00022679"/>
    </source>
</evidence>
<dbReference type="InterPro" id="IPR013562">
    <property type="entry name" value="TmcA/NAT10_N"/>
</dbReference>
<dbReference type="PANTHER" id="PTHR10925">
    <property type="entry name" value="N-ACETYLTRANSFERASE 10"/>
    <property type="match status" value="1"/>
</dbReference>
<dbReference type="GO" id="GO:0000049">
    <property type="term" value="F:tRNA binding"/>
    <property type="evidence" value="ECO:0007669"/>
    <property type="project" value="UniProtKB-UniRule"/>
</dbReference>
<comment type="subcellular location">
    <subcellularLocation>
        <location evidence="9">Cytoplasm</location>
    </subcellularLocation>
</comment>
<dbReference type="GeneID" id="43683223"/>
<dbReference type="Gene3D" id="1.20.120.890">
    <property type="entry name" value="tRNA(Met) cytidine acetyltransferase, tail domain"/>
    <property type="match status" value="1"/>
</dbReference>
<feature type="binding site" evidence="9">
    <location>
        <position position="159"/>
    </location>
    <ligand>
        <name>ATP</name>
        <dbReference type="ChEBI" id="CHEBI:30616"/>
    </ligand>
</feature>
<dbReference type="SUPFAM" id="SSF55729">
    <property type="entry name" value="Acyl-CoA N-acyltransferases (Nat)"/>
    <property type="match status" value="1"/>
</dbReference>
<dbReference type="STRING" id="29495.EA26_08450"/>
<dbReference type="GO" id="GO:1904812">
    <property type="term" value="P:rRNA acetylation involved in maturation of SSU-rRNA"/>
    <property type="evidence" value="ECO:0007669"/>
    <property type="project" value="TreeGrafter"/>
</dbReference>
<dbReference type="PANTHER" id="PTHR10925:SF5">
    <property type="entry name" value="RNA CYTIDINE ACETYLTRANSFERASE"/>
    <property type="match status" value="1"/>
</dbReference>
<dbReference type="GO" id="GO:0051391">
    <property type="term" value="P:tRNA acetylation"/>
    <property type="evidence" value="ECO:0007669"/>
    <property type="project" value="UniProtKB-UniRule"/>
</dbReference>
<dbReference type="AlphaFoldDB" id="A0A099LUK0"/>
<dbReference type="InterPro" id="IPR038321">
    <property type="entry name" value="TmcA_C_sf"/>
</dbReference>
<dbReference type="InterPro" id="IPR032672">
    <property type="entry name" value="TmcA/NAT10/Kre33"/>
</dbReference>
<comment type="caution">
    <text evidence="11">The sequence shown here is derived from an EMBL/GenBank/DDBJ whole genome shotgun (WGS) entry which is preliminary data.</text>
</comment>
<dbReference type="Proteomes" id="UP000029994">
    <property type="component" value="Unassembled WGS sequence"/>
</dbReference>
<evidence type="ECO:0000256" key="2">
    <source>
        <dbReference type="ARBA" id="ARBA00022555"/>
    </source>
</evidence>
<organism evidence="11 12">
    <name type="scientific">Vibrio navarrensis</name>
    <dbReference type="NCBI Taxonomy" id="29495"/>
    <lineage>
        <taxon>Bacteria</taxon>
        <taxon>Pseudomonadati</taxon>
        <taxon>Pseudomonadota</taxon>
        <taxon>Gammaproteobacteria</taxon>
        <taxon>Vibrionales</taxon>
        <taxon>Vibrionaceae</taxon>
        <taxon>Vibrio</taxon>
    </lineage>
</organism>
<keyword evidence="2 9" id="KW-0820">tRNA-binding</keyword>
<dbReference type="Gene3D" id="3.40.630.30">
    <property type="match status" value="1"/>
</dbReference>
<keyword evidence="12" id="KW-1185">Reference proteome</keyword>
<dbReference type="GO" id="GO:0051392">
    <property type="term" value="F:tRNA cytidine N4-acetyltransferase activity"/>
    <property type="evidence" value="ECO:0007669"/>
    <property type="project" value="UniProtKB-UniRule"/>
</dbReference>
<dbReference type="GO" id="GO:1990883">
    <property type="term" value="F:18S rRNA cytidine N-acetyltransferase activity"/>
    <property type="evidence" value="ECO:0007669"/>
    <property type="project" value="TreeGrafter"/>
</dbReference>
<comment type="similarity">
    <text evidence="9">Belongs to the TmcA family.</text>
</comment>
<sequence length="684" mass="75568">MDTPLQALHAISQQASTTGWRYGVVLRGDAKWQDEQLHHWLTRQTSAVIFSVGLSDDFHPQISKAVGYKQGQRLLGQECQILVVNARQPFDANSFTAACGALVGGGILLILPSDGPTTSYAQAWLERHFAELVQIDKGLFTQLPQQVVAPAVDDGYAEQRNAIDLVKKVLTGHRKRPLVLTADRGRGKSSALGLACGQLMQQRPLKILLTAPSFSAVETLFFHAQTQLLNSHRVGKFILRTGESSLQFIAPDELLSQRPSCDLLLVDEAAAIPLPMLKAMVADYHRLVFSSTVHGYEGCGRGFSNKFIPWLQAERPGMKAYHLEQPIRWKKNDPLEAWLNRAFLLQSDDVSIDDVISDALRLRLVSKAELLAQPAILQSCFSLLVNAHYQTTPNDLLQLLADEACQLYLAQAQNAVVCCILTVDEGGLEADLIKAVQLGHRRPAGHLVATTIANHLGITQAAQQSATRVMRIAVHPDWQGRGIGQNLLAQLQALLEGKTDYLATSFGASAELVRFWQRAGYLPLRLGFSRDAASGCHSLVMVKALSSLAERWQTQAHLMFKETLPDYLSSSFSELDAMLVRSLLNTVSYSSPNPTCIALIVNYAEGGNSFDSVQPWLKAWILSLEVQSLSDLLISKVLLNQSWQRCAERFAFPGRKQAEQALRDDVRQLVFLSNLQCKLDHLAE</sequence>
<comment type="function">
    <text evidence="9">Catalyzes the formation of N(4)-acetylcytidine (ac(4)C) at the wobble position of tRNA(Met), by using acetyl-CoA as an acetyl donor and ATP (or GTP).</text>
</comment>
<dbReference type="HAMAP" id="MF_01886">
    <property type="entry name" value="tRNA_acetyltr_TmcA"/>
    <property type="match status" value="1"/>
</dbReference>
<keyword evidence="5 9" id="KW-0547">Nucleotide-binding</keyword>
<evidence type="ECO:0000256" key="7">
    <source>
        <dbReference type="ARBA" id="ARBA00022884"/>
    </source>
</evidence>
<dbReference type="PROSITE" id="PS51186">
    <property type="entry name" value="GNAT"/>
    <property type="match status" value="1"/>
</dbReference>
<feature type="binding site" evidence="9">
    <location>
        <position position="511"/>
    </location>
    <ligand>
        <name>acetyl-CoA</name>
        <dbReference type="ChEBI" id="CHEBI:57288"/>
    </ligand>
</feature>
<reference evidence="11 12" key="1">
    <citation type="submission" date="2014-04" db="EMBL/GenBank/DDBJ databases">
        <title>Genome sequencing of Vibrio navarrensis strains.</title>
        <authorList>
            <person name="Gladney L.M."/>
            <person name="Katz L.S."/>
            <person name="Marino-Ramirez L."/>
            <person name="Jordan I.K."/>
        </authorList>
    </citation>
    <scope>NUCLEOTIDE SEQUENCE [LARGE SCALE GENOMIC DNA]</scope>
    <source>
        <strain evidence="11 12">ATCC 51183</strain>
    </source>
</reference>
<evidence type="ECO:0000256" key="6">
    <source>
        <dbReference type="ARBA" id="ARBA00022840"/>
    </source>
</evidence>
<dbReference type="InterPro" id="IPR024914">
    <property type="entry name" value="tRNA_acetyltr_TmcA"/>
</dbReference>
<evidence type="ECO:0000259" key="10">
    <source>
        <dbReference type="PROSITE" id="PS51186"/>
    </source>
</evidence>
<keyword evidence="8 9" id="KW-0012">Acyltransferase</keyword>
<evidence type="ECO:0000256" key="8">
    <source>
        <dbReference type="ARBA" id="ARBA00023315"/>
    </source>
</evidence>
<dbReference type="EC" id="2.3.1.193" evidence="9"/>
<keyword evidence="3 9" id="KW-0808">Transferase</keyword>
<protein>
    <recommendedName>
        <fullName evidence="9">tRNA(Met) cytidine acetyltransferase TmcA</fullName>
        <ecNumber evidence="9">2.3.1.193</ecNumber>
    </recommendedName>
</protein>
<evidence type="ECO:0000313" key="11">
    <source>
        <dbReference type="EMBL" id="KGK11339.1"/>
    </source>
</evidence>
<keyword evidence="1 9" id="KW-0963">Cytoplasm</keyword>
<dbReference type="InterPro" id="IPR000182">
    <property type="entry name" value="GNAT_dom"/>
</dbReference>
<dbReference type="RefSeq" id="WP_039426619.1">
    <property type="nucleotide sequence ID" value="NZ_CP061844.1"/>
</dbReference>
<evidence type="ECO:0000256" key="1">
    <source>
        <dbReference type="ARBA" id="ARBA00022490"/>
    </source>
</evidence>
<dbReference type="Pfam" id="PF08351">
    <property type="entry name" value="TmcA_N"/>
    <property type="match status" value="1"/>
</dbReference>
<dbReference type="GO" id="GO:0005737">
    <property type="term" value="C:cytoplasm"/>
    <property type="evidence" value="ECO:0007669"/>
    <property type="project" value="UniProtKB-SubCell"/>
</dbReference>
<comment type="caution">
    <text evidence="9">Lacks conserved residue(s) required for the propagation of feature annotation.</text>
</comment>
<dbReference type="Gene3D" id="3.40.50.11040">
    <property type="match status" value="1"/>
</dbReference>